<evidence type="ECO:0000313" key="1">
    <source>
        <dbReference type="EMBL" id="TCS89093.1"/>
    </source>
</evidence>
<dbReference type="OrthoDB" id="648040at2"/>
<dbReference type="AlphaFoldDB" id="A0A4V2UU48"/>
<reference evidence="1 2" key="1">
    <citation type="submission" date="2019-03" db="EMBL/GenBank/DDBJ databases">
        <title>Genomic Encyclopedia of Type Strains, Phase IV (KMG-IV): sequencing the most valuable type-strain genomes for metagenomic binning, comparative biology and taxonomic classification.</title>
        <authorList>
            <person name="Goeker M."/>
        </authorList>
    </citation>
    <scope>NUCLEOTIDE SEQUENCE [LARGE SCALE GENOMIC DNA]</scope>
    <source>
        <strain evidence="1 2">DSM 21100</strain>
    </source>
</reference>
<comment type="caution">
    <text evidence="1">The sequence shown here is derived from an EMBL/GenBank/DDBJ whole genome shotgun (WGS) entry which is preliminary data.</text>
</comment>
<proteinExistence type="predicted"/>
<protein>
    <submittedName>
        <fullName evidence="1">Outer membrane protein with beta-barrel domain</fullName>
    </submittedName>
</protein>
<evidence type="ECO:0000313" key="2">
    <source>
        <dbReference type="Proteomes" id="UP000295807"/>
    </source>
</evidence>
<name>A0A4V2UU48_9SPHI</name>
<dbReference type="EMBL" id="SMAD01000002">
    <property type="protein sequence ID" value="TCS89093.1"/>
    <property type="molecule type" value="Genomic_DNA"/>
</dbReference>
<gene>
    <name evidence="1" type="ORF">EDD80_102286</name>
</gene>
<dbReference type="Proteomes" id="UP000295807">
    <property type="component" value="Unassembled WGS sequence"/>
</dbReference>
<sequence length="232" mass="24766">MKTLLGIFLLLPLFAFPQFNYKKMSVSLGGGAAVPHMDVTDFSFEPVINGAFHYNITPYAAVGIDAEFGKLTGNYENSLEFENKFVAFAVDARLQAGQFTGRNASGFGAVLSKLYAGAGLGIIHSNAVSGPPGSVGEGEELPGAPEKPDPKLYKSSDVIVPVFAGANIPLMKELDLEILTLFINYRLNISFSDELDALATSASTSNDFFSTLSVGLRLNFGPKGPYFAGAYR</sequence>
<organism evidence="1 2">
    <name type="scientific">Anseongella ginsenosidimutans</name>
    <dbReference type="NCBI Taxonomy" id="496056"/>
    <lineage>
        <taxon>Bacteria</taxon>
        <taxon>Pseudomonadati</taxon>
        <taxon>Bacteroidota</taxon>
        <taxon>Sphingobacteriia</taxon>
        <taxon>Sphingobacteriales</taxon>
        <taxon>Sphingobacteriaceae</taxon>
        <taxon>Anseongella</taxon>
    </lineage>
</organism>
<dbReference type="InterPro" id="IPR011250">
    <property type="entry name" value="OMP/PagP_B-barrel"/>
</dbReference>
<accession>A0A4V2UU48</accession>
<dbReference type="SUPFAM" id="SSF56925">
    <property type="entry name" value="OMPA-like"/>
    <property type="match status" value="1"/>
</dbReference>
<dbReference type="RefSeq" id="WP_132128182.1">
    <property type="nucleotide sequence ID" value="NZ_CP042432.1"/>
</dbReference>
<keyword evidence="2" id="KW-1185">Reference proteome</keyword>